<reference evidence="1 2" key="1">
    <citation type="journal article" date="2006" name="Nature">
        <title>Global trends of whole-genome duplications revealed by the ciliate Paramecium tetraurelia.</title>
        <authorList>
            <consortium name="Genoscope"/>
            <person name="Aury J.-M."/>
            <person name="Jaillon O."/>
            <person name="Duret L."/>
            <person name="Noel B."/>
            <person name="Jubin C."/>
            <person name="Porcel B.M."/>
            <person name="Segurens B."/>
            <person name="Daubin V."/>
            <person name="Anthouard V."/>
            <person name="Aiach N."/>
            <person name="Arnaiz O."/>
            <person name="Billaut A."/>
            <person name="Beisson J."/>
            <person name="Blanc I."/>
            <person name="Bouhouche K."/>
            <person name="Camara F."/>
            <person name="Duharcourt S."/>
            <person name="Guigo R."/>
            <person name="Gogendeau D."/>
            <person name="Katinka M."/>
            <person name="Keller A.-M."/>
            <person name="Kissmehl R."/>
            <person name="Klotz C."/>
            <person name="Koll F."/>
            <person name="Le Moue A."/>
            <person name="Lepere C."/>
            <person name="Malinsky S."/>
            <person name="Nowacki M."/>
            <person name="Nowak J.K."/>
            <person name="Plattner H."/>
            <person name="Poulain J."/>
            <person name="Ruiz F."/>
            <person name="Serrano V."/>
            <person name="Zagulski M."/>
            <person name="Dessen P."/>
            <person name="Betermier M."/>
            <person name="Weissenbach J."/>
            <person name="Scarpelli C."/>
            <person name="Schachter V."/>
            <person name="Sperling L."/>
            <person name="Meyer E."/>
            <person name="Cohen J."/>
            <person name="Wincker P."/>
        </authorList>
    </citation>
    <scope>NUCLEOTIDE SEQUENCE [LARGE SCALE GENOMIC DNA]</scope>
    <source>
        <strain evidence="1 2">Stock d4-2</strain>
    </source>
</reference>
<dbReference type="GeneID" id="5039652"/>
<accession>A0DTV3</accession>
<protein>
    <recommendedName>
        <fullName evidence="3">BHLH domain-containing protein</fullName>
    </recommendedName>
</protein>
<dbReference type="InParanoid" id="A0DTV3"/>
<evidence type="ECO:0008006" key="3">
    <source>
        <dbReference type="Google" id="ProtNLM"/>
    </source>
</evidence>
<dbReference type="Proteomes" id="UP000000600">
    <property type="component" value="Unassembled WGS sequence"/>
</dbReference>
<evidence type="ECO:0000313" key="2">
    <source>
        <dbReference type="Proteomes" id="UP000000600"/>
    </source>
</evidence>
<dbReference type="AlphaFoldDB" id="A0DTV3"/>
<name>A0DTV3_PARTE</name>
<keyword evidence="2" id="KW-1185">Reference proteome</keyword>
<dbReference type="RefSeq" id="XP_001453867.1">
    <property type="nucleotide sequence ID" value="XM_001453830.1"/>
</dbReference>
<dbReference type="HOGENOM" id="CLU_1139881_0_0_1"/>
<evidence type="ECO:0000313" key="1">
    <source>
        <dbReference type="EMBL" id="CAK86470.1"/>
    </source>
</evidence>
<dbReference type="KEGG" id="ptm:GSPATT00020153001"/>
<organism evidence="1 2">
    <name type="scientific">Paramecium tetraurelia</name>
    <dbReference type="NCBI Taxonomy" id="5888"/>
    <lineage>
        <taxon>Eukaryota</taxon>
        <taxon>Sar</taxon>
        <taxon>Alveolata</taxon>
        <taxon>Ciliophora</taxon>
        <taxon>Intramacronucleata</taxon>
        <taxon>Oligohymenophorea</taxon>
        <taxon>Peniculida</taxon>
        <taxon>Parameciidae</taxon>
        <taxon>Paramecium</taxon>
    </lineage>
</organism>
<gene>
    <name evidence="1" type="ORF">GSPATT00020153001</name>
</gene>
<sequence length="244" mass="29347">MQISHQSLSLTRWLHEQDQQNSPQIYQVVNQIVNRKQHAQKRSVSLCQRRYDQEPNKSNLIDQSRNKSQIFRPPRVPTTQNKILELKKVMEFLQHNQQYKYDTHRTFNLNDPKFQKETLSIIEQKKEQFKIRLNQQQNKRQLQLLSEINSTNISADRRNYSKTKNQLKKTHFKTDQQIEIKKSNSINRIQSIKDIMPKILKHNEIPGPLNKQVISKGLEFLQQMVERQKENIQHYLPKPQKYLK</sequence>
<dbReference type="OMA" id="HYLPKQQ"/>
<dbReference type="OrthoDB" id="302972at2759"/>
<dbReference type="EMBL" id="CT868574">
    <property type="protein sequence ID" value="CAK86470.1"/>
    <property type="molecule type" value="Genomic_DNA"/>
</dbReference>
<proteinExistence type="predicted"/>